<dbReference type="PANTHER" id="PTHR10381">
    <property type="entry name" value="ATP-DEPENDENT CLP PROTEASE PROTEOLYTIC SUBUNIT"/>
    <property type="match status" value="1"/>
</dbReference>
<dbReference type="GO" id="GO:0009368">
    <property type="term" value="C:endopeptidase Clp complex"/>
    <property type="evidence" value="ECO:0007669"/>
    <property type="project" value="TreeGrafter"/>
</dbReference>
<dbReference type="GO" id="GO:0051117">
    <property type="term" value="F:ATPase binding"/>
    <property type="evidence" value="ECO:0007669"/>
    <property type="project" value="TreeGrafter"/>
</dbReference>
<evidence type="ECO:0000256" key="2">
    <source>
        <dbReference type="RuleBase" id="RU003567"/>
    </source>
</evidence>
<dbReference type="Gene3D" id="3.90.226.10">
    <property type="entry name" value="2-enoyl-CoA Hydratase, Chain A, domain 1"/>
    <property type="match status" value="1"/>
</dbReference>
<dbReference type="PRINTS" id="PR00127">
    <property type="entry name" value="CLPPROTEASEP"/>
</dbReference>
<dbReference type="SUPFAM" id="SSF52096">
    <property type="entry name" value="ClpP/crotonase"/>
    <property type="match status" value="1"/>
</dbReference>
<dbReference type="CDD" id="cd07017">
    <property type="entry name" value="S14_ClpP_2"/>
    <property type="match status" value="1"/>
</dbReference>
<dbReference type="GO" id="GO:0004252">
    <property type="term" value="F:serine-type endopeptidase activity"/>
    <property type="evidence" value="ECO:0007669"/>
    <property type="project" value="InterPro"/>
</dbReference>
<name>A0A3P6EPS3_BRAOL</name>
<proteinExistence type="inferred from homology"/>
<dbReference type="GO" id="GO:0006515">
    <property type="term" value="P:protein quality control for misfolded or incompletely synthesized proteins"/>
    <property type="evidence" value="ECO:0007669"/>
    <property type="project" value="TreeGrafter"/>
</dbReference>
<dbReference type="PANTHER" id="PTHR10381:SF6">
    <property type="entry name" value="ATP-DEPENDENT CLP PROTEASE PROTEOLYTIC SUBUNIT-RELATED PROTEIN 3, CHLOROPLASTIC"/>
    <property type="match status" value="1"/>
</dbReference>
<dbReference type="InterPro" id="IPR001907">
    <property type="entry name" value="ClpP"/>
</dbReference>
<dbReference type="EMBL" id="LR031877">
    <property type="protein sequence ID" value="VDD41920.1"/>
    <property type="molecule type" value="Genomic_DNA"/>
</dbReference>
<evidence type="ECO:0000313" key="4">
    <source>
        <dbReference type="EMBL" id="VDD41920.1"/>
    </source>
</evidence>
<evidence type="ECO:0000256" key="3">
    <source>
        <dbReference type="SAM" id="MobiDB-lite"/>
    </source>
</evidence>
<dbReference type="GO" id="GO:0004176">
    <property type="term" value="F:ATP-dependent peptidase activity"/>
    <property type="evidence" value="ECO:0007669"/>
    <property type="project" value="InterPro"/>
</dbReference>
<reference evidence="4" key="1">
    <citation type="submission" date="2018-11" db="EMBL/GenBank/DDBJ databases">
        <authorList>
            <consortium name="Genoscope - CEA"/>
            <person name="William W."/>
        </authorList>
    </citation>
    <scope>NUCLEOTIDE SEQUENCE</scope>
</reference>
<protein>
    <recommendedName>
        <fullName evidence="2">ATP-dependent Clp protease proteolytic subunit</fullName>
    </recommendedName>
</protein>
<dbReference type="GO" id="GO:0009532">
    <property type="term" value="C:plastid stroma"/>
    <property type="evidence" value="ECO:0007669"/>
    <property type="project" value="UniProtKB-ARBA"/>
</dbReference>
<gene>
    <name evidence="4" type="ORF">BOLC5T29467H</name>
</gene>
<organism evidence="4">
    <name type="scientific">Brassica oleracea</name>
    <name type="common">Wild cabbage</name>
    <dbReference type="NCBI Taxonomy" id="3712"/>
    <lineage>
        <taxon>Eukaryota</taxon>
        <taxon>Viridiplantae</taxon>
        <taxon>Streptophyta</taxon>
        <taxon>Embryophyta</taxon>
        <taxon>Tracheophyta</taxon>
        <taxon>Spermatophyta</taxon>
        <taxon>Magnoliopsida</taxon>
        <taxon>eudicotyledons</taxon>
        <taxon>Gunneridae</taxon>
        <taxon>Pentapetalae</taxon>
        <taxon>rosids</taxon>
        <taxon>malvids</taxon>
        <taxon>Brassicales</taxon>
        <taxon>Brassicaceae</taxon>
        <taxon>Brassiceae</taxon>
        <taxon>Brassica</taxon>
    </lineage>
</organism>
<comment type="similarity">
    <text evidence="1 2">Belongs to the peptidase S14 family.</text>
</comment>
<sequence>MASCLQASMNSLLTRSSSSFKSHPPSLSTSGRTNSKSFRHAFRAIASAKIPMPPINSNDPFLSTLASVAAQSSEKLLNRPVNSDTPPYLDIFDSPQLMSSPAQVERSNCLHWMPLVPAVTELVVAELMYLQWLDPKEPICIYINSTGTTRDDGETVGMESEGFAIYDSLMQLKNEVHTVCVGAAIGHACLLLSAGTKGKRFMMPHSKAMIQQPRMPSSGLMPASDVLIRAKEVITNRDILVELLSKHTGNSVETVANVMRRPYYAPKAKEFGVIDKILWRGQEKIIADVVPSDDFDKNAGIRSAERV</sequence>
<dbReference type="InterPro" id="IPR029045">
    <property type="entry name" value="ClpP/crotonase-like_dom_sf"/>
</dbReference>
<feature type="region of interest" description="Disordered" evidence="3">
    <location>
        <begin position="15"/>
        <end position="34"/>
    </location>
</feature>
<dbReference type="AlphaFoldDB" id="A0A3P6EPS3"/>
<evidence type="ECO:0000256" key="1">
    <source>
        <dbReference type="ARBA" id="ARBA00007039"/>
    </source>
</evidence>
<accession>A0A3P6EPS3</accession>
<dbReference type="Pfam" id="PF00574">
    <property type="entry name" value="CLP_protease"/>
    <property type="match status" value="1"/>
</dbReference>
<dbReference type="InterPro" id="IPR023562">
    <property type="entry name" value="ClpP/TepA"/>
</dbReference>
<feature type="compositionally biased region" description="Low complexity" evidence="3">
    <location>
        <begin position="15"/>
        <end position="30"/>
    </location>
</feature>